<gene>
    <name evidence="1" type="ORF">DPMN_181682</name>
</gene>
<comment type="caution">
    <text evidence="1">The sequence shown here is derived from an EMBL/GenBank/DDBJ whole genome shotgun (WGS) entry which is preliminary data.</text>
</comment>
<keyword evidence="2" id="KW-1185">Reference proteome</keyword>
<accession>A0A9D4DGP1</accession>
<dbReference type="AlphaFoldDB" id="A0A9D4DGP1"/>
<reference evidence="1" key="1">
    <citation type="journal article" date="2019" name="bioRxiv">
        <title>The Genome of the Zebra Mussel, Dreissena polymorpha: A Resource for Invasive Species Research.</title>
        <authorList>
            <person name="McCartney M.A."/>
            <person name="Auch B."/>
            <person name="Kono T."/>
            <person name="Mallez S."/>
            <person name="Zhang Y."/>
            <person name="Obille A."/>
            <person name="Becker A."/>
            <person name="Abrahante J.E."/>
            <person name="Garbe J."/>
            <person name="Badalamenti J.P."/>
            <person name="Herman A."/>
            <person name="Mangelson H."/>
            <person name="Liachko I."/>
            <person name="Sullivan S."/>
            <person name="Sone E.D."/>
            <person name="Koren S."/>
            <person name="Silverstein K.A.T."/>
            <person name="Beckman K.B."/>
            <person name="Gohl D.M."/>
        </authorList>
    </citation>
    <scope>NUCLEOTIDE SEQUENCE</scope>
    <source>
        <strain evidence="1">Duluth1</strain>
        <tissue evidence="1">Whole animal</tissue>
    </source>
</reference>
<protein>
    <submittedName>
        <fullName evidence="1">Uncharacterized protein</fullName>
    </submittedName>
</protein>
<reference evidence="1" key="2">
    <citation type="submission" date="2020-11" db="EMBL/GenBank/DDBJ databases">
        <authorList>
            <person name="McCartney M.A."/>
            <person name="Auch B."/>
            <person name="Kono T."/>
            <person name="Mallez S."/>
            <person name="Becker A."/>
            <person name="Gohl D.M."/>
            <person name="Silverstein K.A.T."/>
            <person name="Koren S."/>
            <person name="Bechman K.B."/>
            <person name="Herman A."/>
            <person name="Abrahante J.E."/>
            <person name="Garbe J."/>
        </authorList>
    </citation>
    <scope>NUCLEOTIDE SEQUENCE</scope>
    <source>
        <strain evidence="1">Duluth1</strain>
        <tissue evidence="1">Whole animal</tissue>
    </source>
</reference>
<evidence type="ECO:0000313" key="1">
    <source>
        <dbReference type="EMBL" id="KAH3747259.1"/>
    </source>
</evidence>
<organism evidence="1 2">
    <name type="scientific">Dreissena polymorpha</name>
    <name type="common">Zebra mussel</name>
    <name type="synonym">Mytilus polymorpha</name>
    <dbReference type="NCBI Taxonomy" id="45954"/>
    <lineage>
        <taxon>Eukaryota</taxon>
        <taxon>Metazoa</taxon>
        <taxon>Spiralia</taxon>
        <taxon>Lophotrochozoa</taxon>
        <taxon>Mollusca</taxon>
        <taxon>Bivalvia</taxon>
        <taxon>Autobranchia</taxon>
        <taxon>Heteroconchia</taxon>
        <taxon>Euheterodonta</taxon>
        <taxon>Imparidentia</taxon>
        <taxon>Neoheterodontei</taxon>
        <taxon>Myida</taxon>
        <taxon>Dreissenoidea</taxon>
        <taxon>Dreissenidae</taxon>
        <taxon>Dreissena</taxon>
    </lineage>
</organism>
<evidence type="ECO:0000313" key="2">
    <source>
        <dbReference type="Proteomes" id="UP000828390"/>
    </source>
</evidence>
<name>A0A9D4DGP1_DREPO</name>
<dbReference type="EMBL" id="JAIWYP010000010">
    <property type="protein sequence ID" value="KAH3747259.1"/>
    <property type="molecule type" value="Genomic_DNA"/>
</dbReference>
<dbReference type="Proteomes" id="UP000828390">
    <property type="component" value="Unassembled WGS sequence"/>
</dbReference>
<sequence>MYLPEYSLHITSNPGLDYDVTPAYNVTIDCWDAHGNSSVVVNVAVIDVTFVRRVLN</sequence>
<proteinExistence type="predicted"/>